<dbReference type="InterPro" id="IPR029044">
    <property type="entry name" value="Nucleotide-diphossugar_trans"/>
</dbReference>
<dbReference type="CDD" id="cd00761">
    <property type="entry name" value="Glyco_tranf_GTA_type"/>
    <property type="match status" value="1"/>
</dbReference>
<dbReference type="RefSeq" id="WP_114428210.1">
    <property type="nucleotide sequence ID" value="NZ_QPJM01000001.1"/>
</dbReference>
<dbReference type="Proteomes" id="UP000253324">
    <property type="component" value="Unassembled WGS sequence"/>
</dbReference>
<dbReference type="SUPFAM" id="SSF53448">
    <property type="entry name" value="Nucleotide-diphospho-sugar transferases"/>
    <property type="match status" value="1"/>
</dbReference>
<proteinExistence type="predicted"/>
<feature type="domain" description="Glycosyltransferase 2-like" evidence="1">
    <location>
        <begin position="6"/>
        <end position="132"/>
    </location>
</feature>
<dbReference type="EMBL" id="QPJM01000001">
    <property type="protein sequence ID" value="RCW87622.1"/>
    <property type="molecule type" value="Genomic_DNA"/>
</dbReference>
<dbReference type="AlphaFoldDB" id="A0A368Z5A1"/>
<dbReference type="Pfam" id="PF00535">
    <property type="entry name" value="Glycos_transf_2"/>
    <property type="match status" value="1"/>
</dbReference>
<dbReference type="OrthoDB" id="5291101at2"/>
<dbReference type="InterPro" id="IPR050834">
    <property type="entry name" value="Glycosyltransf_2"/>
</dbReference>
<dbReference type="Gene3D" id="3.90.550.10">
    <property type="entry name" value="Spore Coat Polysaccharide Biosynthesis Protein SpsA, Chain A"/>
    <property type="match status" value="1"/>
</dbReference>
<evidence type="ECO:0000313" key="3">
    <source>
        <dbReference type="Proteomes" id="UP000253324"/>
    </source>
</evidence>
<keyword evidence="2" id="KW-0808">Transferase</keyword>
<dbReference type="GO" id="GO:0016740">
    <property type="term" value="F:transferase activity"/>
    <property type="evidence" value="ECO:0007669"/>
    <property type="project" value="UniProtKB-KW"/>
</dbReference>
<reference evidence="2 3" key="1">
    <citation type="submission" date="2018-07" db="EMBL/GenBank/DDBJ databases">
        <title>Genomic Encyclopedia of Type Strains, Phase III (KMG-III): the genomes of soil and plant-associated and newly described type strains.</title>
        <authorList>
            <person name="Whitman W."/>
        </authorList>
    </citation>
    <scope>NUCLEOTIDE SEQUENCE [LARGE SCALE GENOMIC DNA]</scope>
    <source>
        <strain evidence="2 3">31-25a</strain>
    </source>
</reference>
<sequence length="337" mass="38141">MKSVDVVIPNYNYGRYLRACVDSVLSQDVEKLRVLIVDNASTDDSSEVARELAAMDPRVELRLHETNLGPHASFNEGIDWAESNYFLILCSDDFLVPGALNRAITIMEENPDIAYTYGRDVDIQGDSPIPSIAGQQSRPQYRLDSSRSFIERFCRLGVFQIPGPSIVIRTSVQKSTGYYRTELPHSDDYDVWLRLALHGSVAELDCIQAGIRTHGTNRSSDLWARQILHILHTADAAECFFAHEGGEMPDAKYLHRLARRGLAERAYWSAISHLLRGEKGVGELLKLAFRWRPVTAFLPPVGYLLQRPDTLRRLQRLVDMWARGTKRFRIGEAGSRP</sequence>
<keyword evidence="3" id="KW-1185">Reference proteome</keyword>
<gene>
    <name evidence="2" type="ORF">C7476_101390</name>
</gene>
<organism evidence="2 3">
    <name type="scientific">Phyllobacterium bourgognense</name>
    <dbReference type="NCBI Taxonomy" id="314236"/>
    <lineage>
        <taxon>Bacteria</taxon>
        <taxon>Pseudomonadati</taxon>
        <taxon>Pseudomonadota</taxon>
        <taxon>Alphaproteobacteria</taxon>
        <taxon>Hyphomicrobiales</taxon>
        <taxon>Phyllobacteriaceae</taxon>
        <taxon>Phyllobacterium</taxon>
    </lineage>
</organism>
<evidence type="ECO:0000259" key="1">
    <source>
        <dbReference type="Pfam" id="PF00535"/>
    </source>
</evidence>
<evidence type="ECO:0000313" key="2">
    <source>
        <dbReference type="EMBL" id="RCW87622.1"/>
    </source>
</evidence>
<comment type="caution">
    <text evidence="2">The sequence shown here is derived from an EMBL/GenBank/DDBJ whole genome shotgun (WGS) entry which is preliminary data.</text>
</comment>
<accession>A0A368Z5A1</accession>
<protein>
    <submittedName>
        <fullName evidence="2">Glycosyl transferase family 2</fullName>
    </submittedName>
</protein>
<dbReference type="PANTHER" id="PTHR43685:SF11">
    <property type="entry name" value="GLYCOSYLTRANSFERASE TAGX-RELATED"/>
    <property type="match status" value="1"/>
</dbReference>
<dbReference type="InterPro" id="IPR001173">
    <property type="entry name" value="Glyco_trans_2-like"/>
</dbReference>
<name>A0A368Z5A1_9HYPH</name>
<dbReference type="PANTHER" id="PTHR43685">
    <property type="entry name" value="GLYCOSYLTRANSFERASE"/>
    <property type="match status" value="1"/>
</dbReference>